<accession>A0A1I1VE80</accession>
<evidence type="ECO:0000313" key="1">
    <source>
        <dbReference type="EMBL" id="SFD81065.1"/>
    </source>
</evidence>
<keyword evidence="2" id="KW-1185">Reference proteome</keyword>
<dbReference type="EMBL" id="FONA01000002">
    <property type="protein sequence ID" value="SFD81065.1"/>
    <property type="molecule type" value="Genomic_DNA"/>
</dbReference>
<dbReference type="Proteomes" id="UP000181976">
    <property type="component" value="Unassembled WGS sequence"/>
</dbReference>
<gene>
    <name evidence="1" type="ORF">SAMN05444380_102137</name>
</gene>
<organism evidence="1 2">
    <name type="scientific">Thermophagus xiamenensis</name>
    <dbReference type="NCBI Taxonomy" id="385682"/>
    <lineage>
        <taxon>Bacteria</taxon>
        <taxon>Pseudomonadati</taxon>
        <taxon>Bacteroidota</taxon>
        <taxon>Bacteroidia</taxon>
        <taxon>Marinilabiliales</taxon>
        <taxon>Marinilabiliaceae</taxon>
        <taxon>Thermophagus</taxon>
    </lineage>
</organism>
<sequence>MLILGKPFHFYRKSVILGIPSLMENLIKILFKLQANNYLNKTGLWIIYF</sequence>
<dbReference type="STRING" id="385682.SAMN05444380_102137"/>
<evidence type="ECO:0000313" key="2">
    <source>
        <dbReference type="Proteomes" id="UP000181976"/>
    </source>
</evidence>
<name>A0A1I1VE80_9BACT</name>
<reference evidence="1 2" key="1">
    <citation type="submission" date="2016-10" db="EMBL/GenBank/DDBJ databases">
        <authorList>
            <person name="de Groot N.N."/>
        </authorList>
    </citation>
    <scope>NUCLEOTIDE SEQUENCE [LARGE SCALE GENOMIC DNA]</scope>
    <source>
        <strain evidence="1 2">DSM 19012</strain>
    </source>
</reference>
<proteinExistence type="predicted"/>
<protein>
    <submittedName>
        <fullName evidence="1">Uncharacterized protein</fullName>
    </submittedName>
</protein>
<dbReference type="AlphaFoldDB" id="A0A1I1VE80"/>
<dbReference type="InParanoid" id="A0A1I1VE80"/>